<keyword evidence="1" id="KW-0812">Transmembrane</keyword>
<protein>
    <submittedName>
        <fullName evidence="2">Uncharacterized protein</fullName>
    </submittedName>
</protein>
<dbReference type="Proteomes" id="UP000184693">
    <property type="component" value="Unassembled WGS sequence"/>
</dbReference>
<dbReference type="EMBL" id="FSRM01000001">
    <property type="protein sequence ID" value="SIN81314.1"/>
    <property type="molecule type" value="Genomic_DNA"/>
</dbReference>
<feature type="transmembrane region" description="Helical" evidence="1">
    <location>
        <begin position="7"/>
        <end position="26"/>
    </location>
</feature>
<dbReference type="RefSeq" id="WP_074262849.1">
    <property type="nucleotide sequence ID" value="NZ_FSRM01000001.1"/>
</dbReference>
<sequence length="99" mass="11014">MKRSILRATYAVALIAASLYGGWWLGKFISSFPFEFPLWLLEMIEAGMHAAGAPDPLDPEIIEIFGLMTLFVACCIVVAIALGIALFLLRRYLKKHRAS</sequence>
<keyword evidence="1" id="KW-0472">Membrane</keyword>
<keyword evidence="1" id="KW-1133">Transmembrane helix</keyword>
<feature type="transmembrane region" description="Helical" evidence="1">
    <location>
        <begin position="64"/>
        <end position="89"/>
    </location>
</feature>
<evidence type="ECO:0000313" key="3">
    <source>
        <dbReference type="Proteomes" id="UP000184693"/>
    </source>
</evidence>
<reference evidence="2 3" key="1">
    <citation type="submission" date="2016-11" db="EMBL/GenBank/DDBJ databases">
        <authorList>
            <person name="Jaros S."/>
            <person name="Januszkiewicz K."/>
            <person name="Wedrychowicz H."/>
        </authorList>
    </citation>
    <scope>NUCLEOTIDE SEQUENCE [LARGE SCALE GENOMIC DNA]</scope>
    <source>
        <strain evidence="2 3">GAS86</strain>
    </source>
</reference>
<accession>A0A1N6EE76</accession>
<evidence type="ECO:0000256" key="1">
    <source>
        <dbReference type="SAM" id="Phobius"/>
    </source>
</evidence>
<gene>
    <name evidence="2" type="ORF">SAMN05444168_0520</name>
</gene>
<proteinExistence type="predicted"/>
<name>A0A1N6EE76_9BURK</name>
<evidence type="ECO:0000313" key="2">
    <source>
        <dbReference type="EMBL" id="SIN81314.1"/>
    </source>
</evidence>
<organism evidence="2 3">
    <name type="scientific">Paraburkholderia phenazinium</name>
    <dbReference type="NCBI Taxonomy" id="60549"/>
    <lineage>
        <taxon>Bacteria</taxon>
        <taxon>Pseudomonadati</taxon>
        <taxon>Pseudomonadota</taxon>
        <taxon>Betaproteobacteria</taxon>
        <taxon>Burkholderiales</taxon>
        <taxon>Burkholderiaceae</taxon>
        <taxon>Paraburkholderia</taxon>
    </lineage>
</organism>
<dbReference type="AlphaFoldDB" id="A0A1N6EE76"/>
<dbReference type="OrthoDB" id="9103939at2"/>